<proteinExistence type="predicted"/>
<protein>
    <submittedName>
        <fullName evidence="1">Rus Holliday junction resolvase</fullName>
    </submittedName>
</protein>
<dbReference type="InterPro" id="IPR036614">
    <property type="entry name" value="RusA-like_sf"/>
</dbReference>
<dbReference type="GO" id="GO:0000287">
    <property type="term" value="F:magnesium ion binding"/>
    <property type="evidence" value="ECO:0007669"/>
    <property type="project" value="InterPro"/>
</dbReference>
<dbReference type="InterPro" id="IPR008822">
    <property type="entry name" value="Endonuclease_RusA-like"/>
</dbReference>
<dbReference type="Gene3D" id="3.30.1330.70">
    <property type="entry name" value="Holliday junction resolvase RusA"/>
    <property type="match status" value="1"/>
</dbReference>
<sequence length="139" mass="15378">MKVSFTIPGQPVAKGRARIAIRGSHAVAYTPEKTRVYENQVSAYASQAMQGRPLMGGAVCVTMDAHMLVPPSWSKKKRKDALDGKIWPTSRPDLDNIIKAVLDGLLRVAIVDDNQVVHLVARQIYSETPRLTVEIEELQ</sequence>
<dbReference type="GO" id="GO:0006310">
    <property type="term" value="P:DNA recombination"/>
    <property type="evidence" value="ECO:0007669"/>
    <property type="project" value="InterPro"/>
</dbReference>
<dbReference type="GO" id="GO:0006281">
    <property type="term" value="P:DNA repair"/>
    <property type="evidence" value="ECO:0007669"/>
    <property type="project" value="InterPro"/>
</dbReference>
<dbReference type="SUPFAM" id="SSF103084">
    <property type="entry name" value="Holliday junction resolvase RusA"/>
    <property type="match status" value="1"/>
</dbReference>
<accession>A0A6J5PFK4</accession>
<name>A0A6J5PFK4_9CAUD</name>
<reference evidence="1" key="1">
    <citation type="submission" date="2020-04" db="EMBL/GenBank/DDBJ databases">
        <authorList>
            <person name="Chiriac C."/>
            <person name="Salcher M."/>
            <person name="Ghai R."/>
            <person name="Kavagutti S V."/>
        </authorList>
    </citation>
    <scope>NUCLEOTIDE SEQUENCE</scope>
</reference>
<evidence type="ECO:0000313" key="1">
    <source>
        <dbReference type="EMBL" id="CAB4167875.1"/>
    </source>
</evidence>
<dbReference type="EMBL" id="LR796817">
    <property type="protein sequence ID" value="CAB4167875.1"/>
    <property type="molecule type" value="Genomic_DNA"/>
</dbReference>
<organism evidence="1">
    <name type="scientific">uncultured Caudovirales phage</name>
    <dbReference type="NCBI Taxonomy" id="2100421"/>
    <lineage>
        <taxon>Viruses</taxon>
        <taxon>Duplodnaviria</taxon>
        <taxon>Heunggongvirae</taxon>
        <taxon>Uroviricota</taxon>
        <taxon>Caudoviricetes</taxon>
        <taxon>Peduoviridae</taxon>
        <taxon>Maltschvirus</taxon>
        <taxon>Maltschvirus maltsch</taxon>
    </lineage>
</organism>
<dbReference type="Pfam" id="PF05866">
    <property type="entry name" value="RusA"/>
    <property type="match status" value="1"/>
</dbReference>
<gene>
    <name evidence="1" type="ORF">UFOVP868_61</name>
</gene>